<dbReference type="PANTHER" id="PTHR42796">
    <property type="entry name" value="FUMARYLACETOACETATE HYDROLASE DOMAIN-CONTAINING PROTEIN 2A-RELATED"/>
    <property type="match status" value="1"/>
</dbReference>
<dbReference type="Gene3D" id="3.90.850.10">
    <property type="entry name" value="Fumarylacetoacetase-like, C-terminal domain"/>
    <property type="match status" value="1"/>
</dbReference>
<name>Q02AF6_SOLUE</name>
<protein>
    <submittedName>
        <fullName evidence="4">2-keto-3-deoxy-D-arabinonate dehydratase</fullName>
        <ecNumber evidence="4">4.2.1.-</ecNumber>
    </submittedName>
</protein>
<dbReference type="HOGENOM" id="CLU_078481_0_0_0"/>
<feature type="domain" description="Fumarylacetoacetase-like C-terminal" evidence="3">
    <location>
        <begin position="92"/>
        <end position="267"/>
    </location>
</feature>
<dbReference type="Pfam" id="PF01557">
    <property type="entry name" value="FAA_hydrolase"/>
    <property type="match status" value="1"/>
</dbReference>
<organism evidence="4">
    <name type="scientific">Solibacter usitatus (strain Ellin6076)</name>
    <dbReference type="NCBI Taxonomy" id="234267"/>
    <lineage>
        <taxon>Bacteria</taxon>
        <taxon>Pseudomonadati</taxon>
        <taxon>Acidobacteriota</taxon>
        <taxon>Terriglobia</taxon>
        <taxon>Bryobacterales</taxon>
        <taxon>Solibacteraceae</taxon>
        <taxon>Candidatus Solibacter</taxon>
    </lineage>
</organism>
<dbReference type="SUPFAM" id="SSF56529">
    <property type="entry name" value="FAH"/>
    <property type="match status" value="1"/>
</dbReference>
<keyword evidence="4" id="KW-0456">Lyase</keyword>
<proteinExistence type="inferred from homology"/>
<dbReference type="InterPro" id="IPR011234">
    <property type="entry name" value="Fumarylacetoacetase-like_C"/>
</dbReference>
<sequence>MKLGQVLVNGAPTAALFENGRASIIPGHTALDVVLDPSLASRASSPVDAEPILPIHAPEVWGCGCTYETSASFRDAEHGTREGMYAHVYREARPEVFFKGTARHCVGPTDAIGIRCDSKFTAPEPELALVLGPKAAIFGFTLANDVSAWDIERENALYLTQSKVYERCCALGPVIVSAAAIADPYRLDMTCTVTRGGKTLFEGAVNTAKLHRRLETLVEFLTRANPVPAGTVLLTGTGIIVPQSCALAPGDIVRIAIPEIGELANPVEFVG</sequence>
<evidence type="ECO:0000313" key="4">
    <source>
        <dbReference type="EMBL" id="ABJ81966.1"/>
    </source>
</evidence>
<comment type="similarity">
    <text evidence="1">Belongs to the FAH family.</text>
</comment>
<dbReference type="STRING" id="234267.Acid_0967"/>
<dbReference type="EMBL" id="CP000473">
    <property type="protein sequence ID" value="ABJ81966.1"/>
    <property type="molecule type" value="Genomic_DNA"/>
</dbReference>
<dbReference type="OrthoDB" id="9779415at2"/>
<reference evidence="4" key="1">
    <citation type="submission" date="2006-10" db="EMBL/GenBank/DDBJ databases">
        <title>Complete sequence of Solibacter usitatus Ellin6076.</title>
        <authorList>
            <consortium name="US DOE Joint Genome Institute"/>
            <person name="Copeland A."/>
            <person name="Lucas S."/>
            <person name="Lapidus A."/>
            <person name="Barry K."/>
            <person name="Detter J.C."/>
            <person name="Glavina del Rio T."/>
            <person name="Hammon N."/>
            <person name="Israni S."/>
            <person name="Dalin E."/>
            <person name="Tice H."/>
            <person name="Pitluck S."/>
            <person name="Thompson L.S."/>
            <person name="Brettin T."/>
            <person name="Bruce D."/>
            <person name="Han C."/>
            <person name="Tapia R."/>
            <person name="Gilna P."/>
            <person name="Schmutz J."/>
            <person name="Larimer F."/>
            <person name="Land M."/>
            <person name="Hauser L."/>
            <person name="Kyrpides N."/>
            <person name="Mikhailova N."/>
            <person name="Janssen P.H."/>
            <person name="Kuske C.R."/>
            <person name="Richardson P."/>
        </authorList>
    </citation>
    <scope>NUCLEOTIDE SEQUENCE</scope>
    <source>
        <strain evidence="4">Ellin6076</strain>
    </source>
</reference>
<evidence type="ECO:0000256" key="1">
    <source>
        <dbReference type="ARBA" id="ARBA00010211"/>
    </source>
</evidence>
<dbReference type="GO" id="GO:0046872">
    <property type="term" value="F:metal ion binding"/>
    <property type="evidence" value="ECO:0007669"/>
    <property type="project" value="UniProtKB-KW"/>
</dbReference>
<dbReference type="GO" id="GO:0044281">
    <property type="term" value="P:small molecule metabolic process"/>
    <property type="evidence" value="ECO:0007669"/>
    <property type="project" value="UniProtKB-ARBA"/>
</dbReference>
<dbReference type="eggNOG" id="COG0179">
    <property type="taxonomic scope" value="Bacteria"/>
</dbReference>
<evidence type="ECO:0000256" key="2">
    <source>
        <dbReference type="ARBA" id="ARBA00022723"/>
    </source>
</evidence>
<dbReference type="InterPro" id="IPR036663">
    <property type="entry name" value="Fumarylacetoacetase_C_sf"/>
</dbReference>
<gene>
    <name evidence="4" type="ordered locus">Acid_0967</name>
</gene>
<dbReference type="InterPro" id="IPR051121">
    <property type="entry name" value="FAH"/>
</dbReference>
<dbReference type="PANTHER" id="PTHR42796:SF7">
    <property type="entry name" value="2-DEHYDRO-3-DEOXY-D-ARABINONATE DEHYDRATASE"/>
    <property type="match status" value="1"/>
</dbReference>
<dbReference type="GO" id="GO:0016829">
    <property type="term" value="F:lyase activity"/>
    <property type="evidence" value="ECO:0007669"/>
    <property type="project" value="UniProtKB-KW"/>
</dbReference>
<evidence type="ECO:0000259" key="3">
    <source>
        <dbReference type="Pfam" id="PF01557"/>
    </source>
</evidence>
<dbReference type="KEGG" id="sus:Acid_0967"/>
<dbReference type="InParanoid" id="Q02AF6"/>
<accession>Q02AF6</accession>
<dbReference type="AlphaFoldDB" id="Q02AF6"/>
<dbReference type="EC" id="4.2.1.-" evidence="4"/>
<keyword evidence="2" id="KW-0479">Metal-binding</keyword>